<protein>
    <submittedName>
        <fullName evidence="2">Uncharacterized protein</fullName>
    </submittedName>
</protein>
<feature type="compositionally biased region" description="Acidic residues" evidence="1">
    <location>
        <begin position="275"/>
        <end position="291"/>
    </location>
</feature>
<evidence type="ECO:0000313" key="3">
    <source>
        <dbReference type="Proteomes" id="UP000565441"/>
    </source>
</evidence>
<sequence length="312" mass="34346">MDIDSPASSYTILRIKRKRTDEPLDALVVESESRVRRKKSRGGGGGGVFQFAQTIEQDAWEDEKRQRELQDQISRMAKENVNVNKTVTESSSSSPQQSAASSTTTATATSAASSNTRSSPSTLRLNDESNRRYTIVPQDLPNETKGPRFPTSPPKVISHKDVARKATPFKLYDAVLSNTAAAAAATATPPLDPEMDKFIPMLNDYLRLHDIDPNPDANPDSKQPGSLHSSSRTPSSDYVWDIFYHRPVTLSEWNEAAKAKIATLTGLPPSITDPYDSDSDSEPEDEADEDSNGTSLRLRCAIHLHPRFVLAF</sequence>
<gene>
    <name evidence="2" type="ORF">D9615_006963</name>
</gene>
<feature type="compositionally biased region" description="Polar residues" evidence="1">
    <location>
        <begin position="220"/>
        <end position="234"/>
    </location>
</feature>
<accession>A0A8H5H8V6</accession>
<keyword evidence="3" id="KW-1185">Reference proteome</keyword>
<dbReference type="InterPro" id="IPR040218">
    <property type="entry name" value="SLC7A6OS"/>
</dbReference>
<feature type="region of interest" description="Disordered" evidence="1">
    <location>
        <begin position="210"/>
        <end position="234"/>
    </location>
</feature>
<organism evidence="2 3">
    <name type="scientific">Tricholomella constricta</name>
    <dbReference type="NCBI Taxonomy" id="117010"/>
    <lineage>
        <taxon>Eukaryota</taxon>
        <taxon>Fungi</taxon>
        <taxon>Dikarya</taxon>
        <taxon>Basidiomycota</taxon>
        <taxon>Agaricomycotina</taxon>
        <taxon>Agaricomycetes</taxon>
        <taxon>Agaricomycetidae</taxon>
        <taxon>Agaricales</taxon>
        <taxon>Tricholomatineae</taxon>
        <taxon>Lyophyllaceae</taxon>
        <taxon>Tricholomella</taxon>
    </lineage>
</organism>
<dbReference type="OrthoDB" id="6255506at2759"/>
<dbReference type="EMBL" id="JAACJP010000018">
    <property type="protein sequence ID" value="KAF5378842.1"/>
    <property type="molecule type" value="Genomic_DNA"/>
</dbReference>
<feature type="region of interest" description="Disordered" evidence="1">
    <location>
        <begin position="61"/>
        <end position="161"/>
    </location>
</feature>
<feature type="region of interest" description="Disordered" evidence="1">
    <location>
        <begin position="31"/>
        <end position="50"/>
    </location>
</feature>
<name>A0A8H5H8V6_9AGAR</name>
<evidence type="ECO:0000256" key="1">
    <source>
        <dbReference type="SAM" id="MobiDB-lite"/>
    </source>
</evidence>
<dbReference type="PANTHER" id="PTHR31196">
    <property type="entry name" value="RNA POLYMERASE II NUCLEAR LOCALIZATION PROTEIN SLC7A6OS-RELATED"/>
    <property type="match status" value="1"/>
</dbReference>
<feature type="region of interest" description="Disordered" evidence="1">
    <location>
        <begin position="267"/>
        <end position="293"/>
    </location>
</feature>
<dbReference type="AlphaFoldDB" id="A0A8H5H8V6"/>
<feature type="compositionally biased region" description="Low complexity" evidence="1">
    <location>
        <begin position="90"/>
        <end position="122"/>
    </location>
</feature>
<reference evidence="2 3" key="1">
    <citation type="journal article" date="2020" name="ISME J.">
        <title>Uncovering the hidden diversity of litter-decomposition mechanisms in mushroom-forming fungi.</title>
        <authorList>
            <person name="Floudas D."/>
            <person name="Bentzer J."/>
            <person name="Ahren D."/>
            <person name="Johansson T."/>
            <person name="Persson P."/>
            <person name="Tunlid A."/>
        </authorList>
    </citation>
    <scope>NUCLEOTIDE SEQUENCE [LARGE SCALE GENOMIC DNA]</scope>
    <source>
        <strain evidence="2 3">CBS 661.87</strain>
    </source>
</reference>
<proteinExistence type="predicted"/>
<comment type="caution">
    <text evidence="2">The sequence shown here is derived from an EMBL/GenBank/DDBJ whole genome shotgun (WGS) entry which is preliminary data.</text>
</comment>
<evidence type="ECO:0000313" key="2">
    <source>
        <dbReference type="EMBL" id="KAF5378842.1"/>
    </source>
</evidence>
<dbReference type="Proteomes" id="UP000565441">
    <property type="component" value="Unassembled WGS sequence"/>
</dbReference>
<dbReference type="PANTHER" id="PTHR31196:SF2">
    <property type="entry name" value="RNA POLYMERASE II NUCLEAR LOCALIZATION PROTEIN SLC7A6OS-RELATED"/>
    <property type="match status" value="1"/>
</dbReference>
<dbReference type="GO" id="GO:0032502">
    <property type="term" value="P:developmental process"/>
    <property type="evidence" value="ECO:0007669"/>
    <property type="project" value="TreeGrafter"/>
</dbReference>